<dbReference type="SUPFAM" id="SSF54534">
    <property type="entry name" value="FKBP-like"/>
    <property type="match status" value="1"/>
</dbReference>
<evidence type="ECO:0000256" key="6">
    <source>
        <dbReference type="ARBA" id="ARBA00023136"/>
    </source>
</evidence>
<feature type="transmembrane region" description="Helical" evidence="12">
    <location>
        <begin position="12"/>
        <end position="34"/>
    </location>
</feature>
<evidence type="ECO:0000313" key="15">
    <source>
        <dbReference type="Proteomes" id="UP000009282"/>
    </source>
</evidence>
<dbReference type="InterPro" id="IPR027304">
    <property type="entry name" value="Trigger_fact/SurA_dom_sf"/>
</dbReference>
<feature type="domain" description="PpiC" evidence="13">
    <location>
        <begin position="268"/>
        <end position="367"/>
    </location>
</feature>
<proteinExistence type="inferred from homology"/>
<evidence type="ECO:0000256" key="3">
    <source>
        <dbReference type="ARBA" id="ARBA00022519"/>
    </source>
</evidence>
<dbReference type="RefSeq" id="WP_014108062.1">
    <property type="nucleotide sequence ID" value="NC_016041.1"/>
</dbReference>
<keyword evidence="4 12" id="KW-0812">Transmembrane</keyword>
<evidence type="ECO:0000313" key="14">
    <source>
        <dbReference type="EMBL" id="AEP29188.1"/>
    </source>
</evidence>
<evidence type="ECO:0000256" key="8">
    <source>
        <dbReference type="ARBA" id="ARBA00038408"/>
    </source>
</evidence>
<evidence type="ECO:0000256" key="11">
    <source>
        <dbReference type="PROSITE-ProRule" id="PRU00278"/>
    </source>
</evidence>
<evidence type="ECO:0000256" key="7">
    <source>
        <dbReference type="ARBA" id="ARBA00023186"/>
    </source>
</evidence>
<sequence length="630" mass="69121">MLERIREGSQGPLAMTIVGLIIISFAVTGVGSYLGSSSTQAAATVNGEEITLTEVEAAYQNQRARMEAQFGESVAAAFANEAYLETFREQVLQQLISEKLVEQEANEIGLRVSTEQIKQTIFEIDAFKLAGQFDNDTFKAVIARQNFTPASFRDYLRKQMTTEQLSNVINGSSFSIDDEVTSVLRLQNQTRTARTLEVNADDFTSDVSVSDDEVAQYYQSNLSDFDTQEQVKLSYVTLSVSDLMANEAVTEEEAKAYYNEYIAAYQTTEERRISHILIEFGEDDSASKATAEEVLKLVKAPGADFAKIASERSSDTISAEIGGDLDFIVKGDWSESFEDAAFALKAVGDTSDLVQTEFGYHIIKLTDLKPSVTTPFEEVKDELTQTLLKDKAMESFFGFQEQVASAAFEQPDSLERVSEITNRPIIDTAFFEKTNYPASVNYPQVENVAFSAELIENGLNSDVLQISDEKIMVVRVADHKPQRTLALEEVKASIVNQLTAEKTQEAAVAWAEGLKSKIFAGESIDEALTAKSIEFTPVEGLARFGGALPVEMSSAIFKLSPVAQQNVSVVKLSSGNVGLVILDSVQAASEVNADDLLAVKQGLASNESRTSYENFVDALRSDADIEIIKR</sequence>
<dbReference type="InterPro" id="IPR052029">
    <property type="entry name" value="PpiD_chaperone"/>
</dbReference>
<protein>
    <recommendedName>
        <fullName evidence="9">Periplasmic chaperone PpiD</fullName>
    </recommendedName>
    <alternativeName>
        <fullName evidence="10">Periplasmic folding chaperone</fullName>
    </alternativeName>
</protein>
<dbReference type="PANTHER" id="PTHR47529">
    <property type="entry name" value="PEPTIDYL-PROLYL CIS-TRANS ISOMERASE D"/>
    <property type="match status" value="1"/>
</dbReference>
<dbReference type="GO" id="GO:0003755">
    <property type="term" value="F:peptidyl-prolyl cis-trans isomerase activity"/>
    <property type="evidence" value="ECO:0007669"/>
    <property type="project" value="UniProtKB-KW"/>
</dbReference>
<dbReference type="eggNOG" id="COG0760">
    <property type="taxonomic scope" value="Bacteria"/>
</dbReference>
<keyword evidence="11" id="KW-0697">Rotamase</keyword>
<dbReference type="Pfam" id="PF13616">
    <property type="entry name" value="Rotamase_3"/>
    <property type="match status" value="1"/>
</dbReference>
<dbReference type="HOGENOM" id="CLU_023843_1_1_6"/>
<evidence type="ECO:0000256" key="5">
    <source>
        <dbReference type="ARBA" id="ARBA00022989"/>
    </source>
</evidence>
<evidence type="ECO:0000259" key="13">
    <source>
        <dbReference type="PROSITE" id="PS50198"/>
    </source>
</evidence>
<dbReference type="Gene3D" id="3.10.50.40">
    <property type="match status" value="1"/>
</dbReference>
<keyword evidence="7" id="KW-0143">Chaperone</keyword>
<keyword evidence="15" id="KW-1185">Reference proteome</keyword>
<evidence type="ECO:0000256" key="12">
    <source>
        <dbReference type="SAM" id="Phobius"/>
    </source>
</evidence>
<comment type="similarity">
    <text evidence="8">Belongs to the PpiD chaperone family.</text>
</comment>
<dbReference type="Proteomes" id="UP000009282">
    <property type="component" value="Chromosome"/>
</dbReference>
<dbReference type="SUPFAM" id="SSF109998">
    <property type="entry name" value="Triger factor/SurA peptide-binding domain-like"/>
    <property type="match status" value="1"/>
</dbReference>
<dbReference type="AlphaFoldDB" id="G4QG21"/>
<dbReference type="OrthoDB" id="9812372at2"/>
<evidence type="ECO:0000256" key="9">
    <source>
        <dbReference type="ARBA" id="ARBA00040743"/>
    </source>
</evidence>
<evidence type="ECO:0000256" key="10">
    <source>
        <dbReference type="ARBA" id="ARBA00042775"/>
    </source>
</evidence>
<accession>G4QG21</accession>
<dbReference type="GO" id="GO:0005886">
    <property type="term" value="C:plasma membrane"/>
    <property type="evidence" value="ECO:0007669"/>
    <property type="project" value="UniProtKB-SubCell"/>
</dbReference>
<reference evidence="14 15" key="1">
    <citation type="journal article" date="2011" name="J. Bacteriol.">
        <title>Complete genome sequence of seawater bacterium Glaciecola nitratireducens FR1064T.</title>
        <authorList>
            <person name="Bian F."/>
            <person name="Qin Q.L."/>
            <person name="Xie B.B."/>
            <person name="Shu Y.L."/>
            <person name="Zhang X.Y."/>
            <person name="Yu Y."/>
            <person name="Chen B."/>
            <person name="Chen X.L."/>
            <person name="Zhou B.C."/>
            <person name="Zhang Y.Z."/>
        </authorList>
    </citation>
    <scope>NUCLEOTIDE SEQUENCE [LARGE SCALE GENOMIC DNA]</scope>
    <source>
        <strain evidence="15">JCM 12485 / KCTC 12276 / FR1064</strain>
    </source>
</reference>
<name>G4QG21_GLANF</name>
<dbReference type="Pfam" id="PF13624">
    <property type="entry name" value="SurA_N_3"/>
    <property type="match status" value="1"/>
</dbReference>
<keyword evidence="5 12" id="KW-1133">Transmembrane helix</keyword>
<dbReference type="InterPro" id="IPR046357">
    <property type="entry name" value="PPIase_dom_sf"/>
</dbReference>
<evidence type="ECO:0000256" key="4">
    <source>
        <dbReference type="ARBA" id="ARBA00022692"/>
    </source>
</evidence>
<dbReference type="Gene3D" id="1.10.4030.10">
    <property type="entry name" value="Porin chaperone SurA, peptide-binding domain"/>
    <property type="match status" value="1"/>
</dbReference>
<dbReference type="EMBL" id="CP003060">
    <property type="protein sequence ID" value="AEP29188.1"/>
    <property type="molecule type" value="Genomic_DNA"/>
</dbReference>
<keyword evidence="3" id="KW-0997">Cell inner membrane</keyword>
<keyword evidence="6 12" id="KW-0472">Membrane</keyword>
<evidence type="ECO:0000256" key="2">
    <source>
        <dbReference type="ARBA" id="ARBA00022475"/>
    </source>
</evidence>
<keyword evidence="2" id="KW-1003">Cell membrane</keyword>
<dbReference type="PROSITE" id="PS50198">
    <property type="entry name" value="PPIC_PPIASE_2"/>
    <property type="match status" value="1"/>
</dbReference>
<keyword evidence="11 14" id="KW-0413">Isomerase</keyword>
<dbReference type="PANTHER" id="PTHR47529:SF1">
    <property type="entry name" value="PERIPLASMIC CHAPERONE PPID"/>
    <property type="match status" value="1"/>
</dbReference>
<gene>
    <name evidence="14" type="primary">ppiD</name>
    <name evidence="14" type="ordered locus">GNIT_1056</name>
</gene>
<organism evidence="14 15">
    <name type="scientific">Glaciecola nitratireducens (strain JCM 12485 / KCTC 12276 / FR1064)</name>
    <dbReference type="NCBI Taxonomy" id="1085623"/>
    <lineage>
        <taxon>Bacteria</taxon>
        <taxon>Pseudomonadati</taxon>
        <taxon>Pseudomonadota</taxon>
        <taxon>Gammaproteobacteria</taxon>
        <taxon>Alteromonadales</taxon>
        <taxon>Alteromonadaceae</taxon>
        <taxon>Brumicola</taxon>
    </lineage>
</organism>
<dbReference type="InterPro" id="IPR000297">
    <property type="entry name" value="PPIase_PpiC"/>
</dbReference>
<evidence type="ECO:0000256" key="1">
    <source>
        <dbReference type="ARBA" id="ARBA00004382"/>
    </source>
</evidence>
<dbReference type="KEGG" id="gni:GNIT_1056"/>
<dbReference type="STRING" id="1085623.GNIT_1056"/>
<comment type="subcellular location">
    <subcellularLocation>
        <location evidence="1">Cell inner membrane</location>
        <topology evidence="1">Single-pass type II membrane protein</topology>
        <orientation evidence="1">Periplasmic side</orientation>
    </subcellularLocation>
</comment>